<keyword evidence="4" id="KW-0843">Virulence</keyword>
<dbReference type="Proteomes" id="UP000272412">
    <property type="component" value="Unassembled WGS sequence"/>
</dbReference>
<dbReference type="EMBL" id="RPFL01000093">
    <property type="protein sequence ID" value="RPD83038.1"/>
    <property type="molecule type" value="Genomic_DNA"/>
</dbReference>
<comment type="subcellular location">
    <subcellularLocation>
        <location evidence="1">Target cell</location>
        <location evidence="1">Target cell cytoplasm</location>
    </subcellularLocation>
</comment>
<keyword evidence="8" id="KW-1185">Reference proteome</keyword>
<gene>
    <name evidence="7" type="ORF">EGK74_13725</name>
</gene>
<dbReference type="Pfam" id="PF04829">
    <property type="entry name" value="PT-VENN"/>
    <property type="match status" value="1"/>
</dbReference>
<name>A0A3N4MIL8_9NEIS</name>
<keyword evidence="2" id="KW-0800">Toxin</keyword>
<feature type="domain" description="VENN motif-containing" evidence="6">
    <location>
        <begin position="67"/>
        <end position="114"/>
    </location>
</feature>
<proteinExistence type="predicted"/>
<evidence type="ECO:0000313" key="7">
    <source>
        <dbReference type="EMBL" id="RPD83038.1"/>
    </source>
</evidence>
<sequence length="402" mass="42978">KGLAKQNSDGKLTAKQETARVVAHGVIAAATSAAGDHNALTAAISAGGAEAAAPYVSQWLYGEKDGSKLTAEQKQTVSSILSLGGAAVGAAAGGSGSDWVAGGQAAQTAVGNNATVEELRIEAVREAELRNRDPGWDKAYRLGERKQLEVVNFLADFIPVISDIKGFAEAETKGDYFFAALGVVPLYGDSAKKIHQAQKTYEAAKAAKDVGKMKAAMNEARKGADLLYDSRRIRVDLERRYGAENVRSTTVSKNPVQSANSQNKPDYTSTVYANKSGRSVNVKYRDPVSGKAKAVNIAYDSRGLPIFDNVSKFTSKLDTSLSYTGQMRAATRDLWKAIESGKVSRSQFTKAQLTKIQQGNEKIPGYTWHHNAQSAPNNMQLIPTSIHKAVLHTGQNSLSKGQ</sequence>
<feature type="non-terminal residue" evidence="7">
    <location>
        <position position="1"/>
    </location>
</feature>
<dbReference type="Pfam" id="PF12639">
    <property type="entry name" value="Colicin-DNase"/>
    <property type="match status" value="1"/>
</dbReference>
<evidence type="ECO:0000256" key="1">
    <source>
        <dbReference type="ARBA" id="ARBA00004219"/>
    </source>
</evidence>
<comment type="caution">
    <text evidence="7">The sequence shown here is derived from an EMBL/GenBank/DDBJ whole genome shotgun (WGS) entry which is preliminary data.</text>
</comment>
<dbReference type="InterPro" id="IPR006914">
    <property type="entry name" value="VENN_dom"/>
</dbReference>
<organism evidence="7 8">
    <name type="scientific">Neisseria weixii</name>
    <dbReference type="NCBI Taxonomy" id="1853276"/>
    <lineage>
        <taxon>Bacteria</taxon>
        <taxon>Pseudomonadati</taxon>
        <taxon>Pseudomonadota</taxon>
        <taxon>Betaproteobacteria</taxon>
        <taxon>Neisseriales</taxon>
        <taxon>Neisseriaceae</taxon>
        <taxon>Neisseria</taxon>
    </lineage>
</organism>
<evidence type="ECO:0000313" key="8">
    <source>
        <dbReference type="Proteomes" id="UP000272412"/>
    </source>
</evidence>
<feature type="region of interest" description="Disordered" evidence="5">
    <location>
        <begin position="248"/>
        <end position="269"/>
    </location>
</feature>
<dbReference type="GO" id="GO:0090729">
    <property type="term" value="F:toxin activity"/>
    <property type="evidence" value="ECO:0007669"/>
    <property type="project" value="UniProtKB-KW"/>
</dbReference>
<dbReference type="AlphaFoldDB" id="A0A3N4MIL8"/>
<protein>
    <recommendedName>
        <fullName evidence="6">VENN motif-containing domain-containing protein</fullName>
    </recommendedName>
</protein>
<evidence type="ECO:0000256" key="2">
    <source>
        <dbReference type="ARBA" id="ARBA00022656"/>
    </source>
</evidence>
<evidence type="ECO:0000259" key="6">
    <source>
        <dbReference type="Pfam" id="PF04829"/>
    </source>
</evidence>
<evidence type="ECO:0000256" key="3">
    <source>
        <dbReference type="ARBA" id="ARBA00022913"/>
    </source>
</evidence>
<evidence type="ECO:0000256" key="5">
    <source>
        <dbReference type="SAM" id="MobiDB-lite"/>
    </source>
</evidence>
<accession>A0A3N4MIL8</accession>
<dbReference type="RefSeq" id="WP_199721345.1">
    <property type="nucleotide sequence ID" value="NZ_RPFL01000093.1"/>
</dbReference>
<evidence type="ECO:0000256" key="4">
    <source>
        <dbReference type="ARBA" id="ARBA00023026"/>
    </source>
</evidence>
<reference evidence="7 8" key="1">
    <citation type="submission" date="2018-11" db="EMBL/GenBank/DDBJ databases">
        <title>Neisseria weixii sp. nov. isolated from the rectal contents of plateau pika (Ochotona cruzoniae).</title>
        <authorList>
            <person name="Zhang G."/>
        </authorList>
    </citation>
    <scope>NUCLEOTIDE SEQUENCE [LARGE SCALE GENOMIC DNA]</scope>
    <source>
        <strain evidence="7 8">10009</strain>
    </source>
</reference>
<keyword evidence="3" id="KW-1266">Target cell cytoplasm</keyword>